<dbReference type="Proteomes" id="UP000610459">
    <property type="component" value="Unassembled WGS sequence"/>
</dbReference>
<protein>
    <submittedName>
        <fullName evidence="1">Uncharacterized protein</fullName>
    </submittedName>
</protein>
<proteinExistence type="predicted"/>
<comment type="caution">
    <text evidence="1">The sequence shown here is derived from an EMBL/GenBank/DDBJ whole genome shotgun (WGS) entry which is preliminary data.</text>
</comment>
<organism evidence="1 2">
    <name type="scientific">Enterobacter agglomerans</name>
    <name type="common">Erwinia herbicola</name>
    <name type="synonym">Pantoea agglomerans</name>
    <dbReference type="NCBI Taxonomy" id="549"/>
    <lineage>
        <taxon>Bacteria</taxon>
        <taxon>Pseudomonadati</taxon>
        <taxon>Pseudomonadota</taxon>
        <taxon>Gammaproteobacteria</taxon>
        <taxon>Enterobacterales</taxon>
        <taxon>Erwiniaceae</taxon>
        <taxon>Pantoea</taxon>
        <taxon>Pantoea agglomerans group</taxon>
    </lineage>
</organism>
<evidence type="ECO:0000313" key="1">
    <source>
        <dbReference type="EMBL" id="MBD8129194.1"/>
    </source>
</evidence>
<accession>A0ACC5PWG6</accession>
<keyword evidence="2" id="KW-1185">Reference proteome</keyword>
<name>A0ACC5PWG6_ENTAG</name>
<sequence length="64" mass="7037">MACFARYGTDNSQQLLTATYSGMLNHDGSKLTPEGIGFMEDVMSNAVEMALKDPRNNSLGLEMY</sequence>
<evidence type="ECO:0000313" key="2">
    <source>
        <dbReference type="Proteomes" id="UP000610459"/>
    </source>
</evidence>
<reference evidence="1 2" key="1">
    <citation type="journal article" date="2020" name="FEMS Microbiol. Ecol.">
        <title>Temporal dynamics of bacterial communities during seed development and maturation.</title>
        <authorList>
            <person name="Chesneau G."/>
            <person name="Torres-Cortes G."/>
            <person name="Briand M."/>
            <person name="Darrasse A."/>
            <person name="Preveaux A."/>
            <person name="Marais C."/>
            <person name="Jacques M.A."/>
            <person name="Shade A."/>
            <person name="Barret M."/>
        </authorList>
    </citation>
    <scope>NUCLEOTIDE SEQUENCE [LARGE SCALE GENOMIC DNA]</scope>
    <source>
        <strain evidence="1 2">CFBP13709</strain>
    </source>
</reference>
<gene>
    <name evidence="1" type="ORF">IFT41_24170</name>
</gene>
<dbReference type="EMBL" id="JACYNR010000042">
    <property type="protein sequence ID" value="MBD8129194.1"/>
    <property type="molecule type" value="Genomic_DNA"/>
</dbReference>